<dbReference type="STRING" id="913774.A0A0C3HN70"/>
<dbReference type="OrthoDB" id="21557at2759"/>
<feature type="compositionally biased region" description="Polar residues" evidence="1">
    <location>
        <begin position="409"/>
        <end position="418"/>
    </location>
</feature>
<dbReference type="InParanoid" id="A0A0C3HN70"/>
<sequence length="418" mass="44446">MSTSDSFPQTGIIVAGDEDNLDNMSKLAHAVLDDIVYNIVHDILLKTHREEKMARASSAAIVVEHLAAQADPTSTDDSSSANGQAPSHPIETSAATYDNGKVYLKSNPLKTTPEIRCTRCGLPRLLYPTDGIGARAPEPGVEYCKKHPFIDKPYHDIYGQTYVPLGPGRGKKKKDMINPLAMTPNGSQGSATNSPPANEAPKPIAFPHAKCLNCGTFLPIKRMSNHMAKCIGGGGRDSSRNALLKIQNGNGNGTGSQNGTTSPGSRQSTPTSNRGTSRSSPIKRSADDDFESDSPPQKKKKKVIKKTPVTKLKAPKTSKSIFSSQHSASNLSFEEKAPQSEDEDDEDEGDGEFSTVVVEPKAKAKAATKKAKEADSKKKWLHGKGGVKATLPPLAATKNGNGTGDVDSESSQTLSSPN</sequence>
<evidence type="ECO:0000313" key="2">
    <source>
        <dbReference type="EMBL" id="KIN04475.1"/>
    </source>
</evidence>
<organism evidence="2 3">
    <name type="scientific">Oidiodendron maius (strain Zn)</name>
    <dbReference type="NCBI Taxonomy" id="913774"/>
    <lineage>
        <taxon>Eukaryota</taxon>
        <taxon>Fungi</taxon>
        <taxon>Dikarya</taxon>
        <taxon>Ascomycota</taxon>
        <taxon>Pezizomycotina</taxon>
        <taxon>Leotiomycetes</taxon>
        <taxon>Leotiomycetes incertae sedis</taxon>
        <taxon>Myxotrichaceae</taxon>
        <taxon>Oidiodendron</taxon>
    </lineage>
</organism>
<evidence type="ECO:0000256" key="1">
    <source>
        <dbReference type="SAM" id="MobiDB-lite"/>
    </source>
</evidence>
<keyword evidence="3" id="KW-1185">Reference proteome</keyword>
<feature type="compositionally biased region" description="Polar residues" evidence="1">
    <location>
        <begin position="184"/>
        <end position="196"/>
    </location>
</feature>
<dbReference type="AlphaFoldDB" id="A0A0C3HN70"/>
<feature type="compositionally biased region" description="Acidic residues" evidence="1">
    <location>
        <begin position="340"/>
        <end position="351"/>
    </location>
</feature>
<dbReference type="EMBL" id="KN832872">
    <property type="protein sequence ID" value="KIN04475.1"/>
    <property type="molecule type" value="Genomic_DNA"/>
</dbReference>
<feature type="region of interest" description="Disordered" evidence="1">
    <location>
        <begin position="69"/>
        <end position="94"/>
    </location>
</feature>
<dbReference type="Proteomes" id="UP000054321">
    <property type="component" value="Unassembled WGS sequence"/>
</dbReference>
<gene>
    <name evidence="2" type="ORF">OIDMADRAFT_50332</name>
</gene>
<feature type="compositionally biased region" description="Low complexity" evidence="1">
    <location>
        <begin position="69"/>
        <end position="81"/>
    </location>
</feature>
<protein>
    <recommendedName>
        <fullName evidence="4">SAGA-associated factor 11</fullName>
    </recommendedName>
</protein>
<reference evidence="3" key="2">
    <citation type="submission" date="2015-01" db="EMBL/GenBank/DDBJ databases">
        <title>Evolutionary Origins and Diversification of the Mycorrhizal Mutualists.</title>
        <authorList>
            <consortium name="DOE Joint Genome Institute"/>
            <consortium name="Mycorrhizal Genomics Consortium"/>
            <person name="Kohler A."/>
            <person name="Kuo A."/>
            <person name="Nagy L.G."/>
            <person name="Floudas D."/>
            <person name="Copeland A."/>
            <person name="Barry K.W."/>
            <person name="Cichocki N."/>
            <person name="Veneault-Fourrey C."/>
            <person name="LaButti K."/>
            <person name="Lindquist E.A."/>
            <person name="Lipzen A."/>
            <person name="Lundell T."/>
            <person name="Morin E."/>
            <person name="Murat C."/>
            <person name="Riley R."/>
            <person name="Ohm R."/>
            <person name="Sun H."/>
            <person name="Tunlid A."/>
            <person name="Henrissat B."/>
            <person name="Grigoriev I.V."/>
            <person name="Hibbett D.S."/>
            <person name="Martin F."/>
        </authorList>
    </citation>
    <scope>NUCLEOTIDE SEQUENCE [LARGE SCALE GENOMIC DNA]</scope>
    <source>
        <strain evidence="3">Zn</strain>
    </source>
</reference>
<name>A0A0C3HN70_OIDMZ</name>
<feature type="region of interest" description="Disordered" evidence="1">
    <location>
        <begin position="244"/>
        <end position="418"/>
    </location>
</feature>
<reference evidence="2 3" key="1">
    <citation type="submission" date="2014-04" db="EMBL/GenBank/DDBJ databases">
        <authorList>
            <consortium name="DOE Joint Genome Institute"/>
            <person name="Kuo A."/>
            <person name="Martino E."/>
            <person name="Perotto S."/>
            <person name="Kohler A."/>
            <person name="Nagy L.G."/>
            <person name="Floudas D."/>
            <person name="Copeland A."/>
            <person name="Barry K.W."/>
            <person name="Cichocki N."/>
            <person name="Veneault-Fourrey C."/>
            <person name="LaButti K."/>
            <person name="Lindquist E.A."/>
            <person name="Lipzen A."/>
            <person name="Lundell T."/>
            <person name="Morin E."/>
            <person name="Murat C."/>
            <person name="Sun H."/>
            <person name="Tunlid A."/>
            <person name="Henrissat B."/>
            <person name="Grigoriev I.V."/>
            <person name="Hibbett D.S."/>
            <person name="Martin F."/>
            <person name="Nordberg H.P."/>
            <person name="Cantor M.N."/>
            <person name="Hua S.X."/>
        </authorList>
    </citation>
    <scope>NUCLEOTIDE SEQUENCE [LARGE SCALE GENOMIC DNA]</scope>
    <source>
        <strain evidence="2 3">Zn</strain>
    </source>
</reference>
<accession>A0A0C3HN70</accession>
<evidence type="ECO:0008006" key="4">
    <source>
        <dbReference type="Google" id="ProtNLM"/>
    </source>
</evidence>
<dbReference type="HOGENOM" id="CLU_035351_1_0_1"/>
<feature type="compositionally biased region" description="Polar residues" evidence="1">
    <location>
        <begin position="266"/>
        <end position="282"/>
    </location>
</feature>
<proteinExistence type="predicted"/>
<evidence type="ECO:0000313" key="3">
    <source>
        <dbReference type="Proteomes" id="UP000054321"/>
    </source>
</evidence>
<feature type="compositionally biased region" description="Polar residues" evidence="1">
    <location>
        <begin position="317"/>
        <end position="332"/>
    </location>
</feature>
<feature type="region of interest" description="Disordered" evidence="1">
    <location>
        <begin position="165"/>
        <end position="201"/>
    </location>
</feature>